<organism evidence="2 3">
    <name type="scientific">Funneliformis mosseae</name>
    <name type="common">Endomycorrhizal fungus</name>
    <name type="synonym">Glomus mosseae</name>
    <dbReference type="NCBI Taxonomy" id="27381"/>
    <lineage>
        <taxon>Eukaryota</taxon>
        <taxon>Fungi</taxon>
        <taxon>Fungi incertae sedis</taxon>
        <taxon>Mucoromycota</taxon>
        <taxon>Glomeromycotina</taxon>
        <taxon>Glomeromycetes</taxon>
        <taxon>Glomerales</taxon>
        <taxon>Glomeraceae</taxon>
        <taxon>Funneliformis</taxon>
    </lineage>
</organism>
<dbReference type="Pfam" id="PF08719">
    <property type="entry name" value="NADAR"/>
    <property type="match status" value="1"/>
</dbReference>
<dbReference type="NCBIfam" id="TIGR02464">
    <property type="entry name" value="ribofla_fusion"/>
    <property type="match status" value="1"/>
</dbReference>
<dbReference type="Proteomes" id="UP000789375">
    <property type="component" value="Unassembled WGS sequence"/>
</dbReference>
<dbReference type="Gene3D" id="1.10.357.40">
    <property type="entry name" value="YbiA-like"/>
    <property type="match status" value="1"/>
</dbReference>
<keyword evidence="3" id="KW-1185">Reference proteome</keyword>
<sequence>MQNQGYSSLPPPIPIRPGETTYGSCMENHCDCSSIVHNETDPERCLNCNHDKVMHTNLQIEKLSLNDNINHMNYGRCTDFNCDCLDMIPDEHNPLICCRCNHDHLKHAILPSNDNGNQLRYGKCMACDCICMILNDRDPTKCFICTHDREIHLNYDNQTDCNINMYSLPPLPPQVREQPPPNTIWFYNRYDPYYEFTNFQQGFPIKAIIPFPQSAALELKRWPTSEHLFQAAKFQHYKEIADRIRQCATARDALNLARLYQAYTDPNWQSINVKVMEWVVRCKFEQHRFLARRLLETGDKRLVEHTEVDKFWGDGGDGSGKNMLGEILMRVRQHLKDTQSYHENNGYNPSIENNLIYPMSYQYALPSSQVD</sequence>
<accession>A0A9N8ZGB6</accession>
<dbReference type="AlphaFoldDB" id="A0A9N8ZGB6"/>
<evidence type="ECO:0000313" key="2">
    <source>
        <dbReference type="EMBL" id="CAG8493974.1"/>
    </source>
</evidence>
<comment type="caution">
    <text evidence="2">The sequence shown here is derived from an EMBL/GenBank/DDBJ whole genome shotgun (WGS) entry which is preliminary data.</text>
</comment>
<reference evidence="2" key="1">
    <citation type="submission" date="2021-06" db="EMBL/GenBank/DDBJ databases">
        <authorList>
            <person name="Kallberg Y."/>
            <person name="Tangrot J."/>
            <person name="Rosling A."/>
        </authorList>
    </citation>
    <scope>NUCLEOTIDE SEQUENCE</scope>
    <source>
        <strain evidence="2">87-6 pot B 2015</strain>
    </source>
</reference>
<dbReference type="CDD" id="cd15457">
    <property type="entry name" value="NADAR"/>
    <property type="match status" value="1"/>
</dbReference>
<evidence type="ECO:0000259" key="1">
    <source>
        <dbReference type="Pfam" id="PF08719"/>
    </source>
</evidence>
<dbReference type="EMBL" id="CAJVPP010000566">
    <property type="protein sequence ID" value="CAG8493974.1"/>
    <property type="molecule type" value="Genomic_DNA"/>
</dbReference>
<proteinExistence type="predicted"/>
<evidence type="ECO:0000313" key="3">
    <source>
        <dbReference type="Proteomes" id="UP000789375"/>
    </source>
</evidence>
<dbReference type="SUPFAM" id="SSF143990">
    <property type="entry name" value="YbiA-like"/>
    <property type="match status" value="1"/>
</dbReference>
<dbReference type="InterPro" id="IPR037238">
    <property type="entry name" value="YbiA-like_sf"/>
</dbReference>
<protein>
    <submittedName>
        <fullName evidence="2">3346_t:CDS:1</fullName>
    </submittedName>
</protein>
<gene>
    <name evidence="2" type="ORF">FMOSSE_LOCUS3681</name>
</gene>
<dbReference type="InterPro" id="IPR012816">
    <property type="entry name" value="NADAR"/>
</dbReference>
<feature type="domain" description="NADAR" evidence="1">
    <location>
        <begin position="186"/>
        <end position="336"/>
    </location>
</feature>
<name>A0A9N8ZGB6_FUNMO</name>